<evidence type="ECO:0000313" key="4">
    <source>
        <dbReference type="EMBL" id="SET57875.1"/>
    </source>
</evidence>
<evidence type="ECO:0000313" key="5">
    <source>
        <dbReference type="Proteomes" id="UP000198618"/>
    </source>
</evidence>
<dbReference type="SUPFAM" id="SSF52218">
    <property type="entry name" value="Flavoproteins"/>
    <property type="match status" value="1"/>
</dbReference>
<dbReference type="Gene3D" id="3.40.50.360">
    <property type="match status" value="1"/>
</dbReference>
<evidence type="ECO:0000259" key="3">
    <source>
        <dbReference type="Pfam" id="PF03358"/>
    </source>
</evidence>
<dbReference type="InterPro" id="IPR005025">
    <property type="entry name" value="FMN_Rdtase-like_dom"/>
</dbReference>
<proteinExistence type="predicted"/>
<keyword evidence="5" id="KW-1185">Reference proteome</keyword>
<dbReference type="PANTHER" id="PTHR43278:SF4">
    <property type="entry name" value="NAD(P)H-DEPENDENT FMN-CONTAINING OXIDOREDUCTASE YWQN-RELATED"/>
    <property type="match status" value="1"/>
</dbReference>
<evidence type="ECO:0000256" key="2">
    <source>
        <dbReference type="ARBA" id="ARBA00022643"/>
    </source>
</evidence>
<dbReference type="Pfam" id="PF03358">
    <property type="entry name" value="FMN_red"/>
    <property type="match status" value="1"/>
</dbReference>
<sequence length="257" mass="30533">MNTFANCIPIGMQFFCEAILVPGTCRISISAWHQTHFIFMFVHCDIHYWLEEINRFNNIDRLFISYIVGRNVCMSIMALLGSSRRNGNTEYLVNEVLEGVDHKEVYLLDHHMNPIIDERHTEQGFGYINDDYEELFFEFMKHDTIIFATPSYWFGMSAQMKIFFDRWSQYMRDDRIDFKEEMRKKQAYVIVIGNKPDPKIAALPLIQQFHYIFDYVGMEFKDYIIGQANKPQEILNDSHALTKAAFWNNQFKQSSHR</sequence>
<reference evidence="4 5" key="1">
    <citation type="submission" date="2016-10" db="EMBL/GenBank/DDBJ databases">
        <authorList>
            <person name="de Groot N.N."/>
        </authorList>
    </citation>
    <scope>NUCLEOTIDE SEQUENCE [LARGE SCALE GENOMIC DNA]</scope>
    <source>
        <strain evidence="4 5">IBRC-M 10780</strain>
    </source>
</reference>
<name>A0A1I0FK95_9BACI</name>
<protein>
    <submittedName>
        <fullName evidence="4">Multimeric flavodoxin WrbA</fullName>
    </submittedName>
</protein>
<keyword evidence="1" id="KW-0285">Flavoprotein</keyword>
<gene>
    <name evidence="4" type="ORF">SAMN05216389_11572</name>
</gene>
<keyword evidence="2" id="KW-0288">FMN</keyword>
<dbReference type="STRING" id="930131.SAMN05216389_11572"/>
<evidence type="ECO:0000256" key="1">
    <source>
        <dbReference type="ARBA" id="ARBA00022630"/>
    </source>
</evidence>
<feature type="domain" description="NADPH-dependent FMN reductase-like" evidence="3">
    <location>
        <begin position="74"/>
        <end position="210"/>
    </location>
</feature>
<dbReference type="GO" id="GO:0016491">
    <property type="term" value="F:oxidoreductase activity"/>
    <property type="evidence" value="ECO:0007669"/>
    <property type="project" value="InterPro"/>
</dbReference>
<dbReference type="InterPro" id="IPR029039">
    <property type="entry name" value="Flavoprotein-like_sf"/>
</dbReference>
<dbReference type="PANTHER" id="PTHR43278">
    <property type="entry name" value="NAD(P)H-DEPENDENT FMN-CONTAINING OXIDOREDUCTASE YWQN-RELATED"/>
    <property type="match status" value="1"/>
</dbReference>
<dbReference type="Proteomes" id="UP000198618">
    <property type="component" value="Unassembled WGS sequence"/>
</dbReference>
<accession>A0A1I0FK95</accession>
<organism evidence="4 5">
    <name type="scientific">Oceanobacillus limi</name>
    <dbReference type="NCBI Taxonomy" id="930131"/>
    <lineage>
        <taxon>Bacteria</taxon>
        <taxon>Bacillati</taxon>
        <taxon>Bacillota</taxon>
        <taxon>Bacilli</taxon>
        <taxon>Bacillales</taxon>
        <taxon>Bacillaceae</taxon>
        <taxon>Oceanobacillus</taxon>
    </lineage>
</organism>
<dbReference type="AlphaFoldDB" id="A0A1I0FK95"/>
<dbReference type="EMBL" id="FOHE01000015">
    <property type="protein sequence ID" value="SET57875.1"/>
    <property type="molecule type" value="Genomic_DNA"/>
</dbReference>
<dbReference type="InterPro" id="IPR051796">
    <property type="entry name" value="ISF_SsuE-like"/>
</dbReference>